<name>A0A1R2BSV1_9CILI</name>
<dbReference type="AlphaFoldDB" id="A0A1R2BSV1"/>
<dbReference type="EMBL" id="MPUH01000450">
    <property type="protein sequence ID" value="OMJ79878.1"/>
    <property type="molecule type" value="Genomic_DNA"/>
</dbReference>
<reference evidence="2 3" key="1">
    <citation type="submission" date="2016-11" db="EMBL/GenBank/DDBJ databases">
        <title>The macronuclear genome of Stentor coeruleus: a giant cell with tiny introns.</title>
        <authorList>
            <person name="Slabodnick M."/>
            <person name="Ruby J.G."/>
            <person name="Reiff S.B."/>
            <person name="Swart E.C."/>
            <person name="Gosai S."/>
            <person name="Prabakaran S."/>
            <person name="Witkowska E."/>
            <person name="Larue G.E."/>
            <person name="Fisher S."/>
            <person name="Freeman R.M."/>
            <person name="Gunawardena J."/>
            <person name="Chu W."/>
            <person name="Stover N.A."/>
            <person name="Gregory B.D."/>
            <person name="Nowacki M."/>
            <person name="Derisi J."/>
            <person name="Roy S.W."/>
            <person name="Marshall W.F."/>
            <person name="Sood P."/>
        </authorList>
    </citation>
    <scope>NUCLEOTIDE SEQUENCE [LARGE SCALE GENOMIC DNA]</scope>
    <source>
        <strain evidence="2">WM001</strain>
    </source>
</reference>
<feature type="region of interest" description="Disordered" evidence="1">
    <location>
        <begin position="1"/>
        <end position="69"/>
    </location>
</feature>
<gene>
    <name evidence="2" type="ORF">SteCoe_20024</name>
</gene>
<evidence type="ECO:0000256" key="1">
    <source>
        <dbReference type="SAM" id="MobiDB-lite"/>
    </source>
</evidence>
<feature type="compositionally biased region" description="Polar residues" evidence="1">
    <location>
        <begin position="48"/>
        <end position="69"/>
    </location>
</feature>
<accession>A0A1R2BSV1</accession>
<protein>
    <submittedName>
        <fullName evidence="2">Uncharacterized protein</fullName>
    </submittedName>
</protein>
<comment type="caution">
    <text evidence="2">The sequence shown here is derived from an EMBL/GenBank/DDBJ whole genome shotgun (WGS) entry which is preliminary data.</text>
</comment>
<keyword evidence="3" id="KW-1185">Reference proteome</keyword>
<evidence type="ECO:0000313" key="3">
    <source>
        <dbReference type="Proteomes" id="UP000187209"/>
    </source>
</evidence>
<organism evidence="2 3">
    <name type="scientific">Stentor coeruleus</name>
    <dbReference type="NCBI Taxonomy" id="5963"/>
    <lineage>
        <taxon>Eukaryota</taxon>
        <taxon>Sar</taxon>
        <taxon>Alveolata</taxon>
        <taxon>Ciliophora</taxon>
        <taxon>Postciliodesmatophora</taxon>
        <taxon>Heterotrichea</taxon>
        <taxon>Heterotrichida</taxon>
        <taxon>Stentoridae</taxon>
        <taxon>Stentor</taxon>
    </lineage>
</organism>
<proteinExistence type="predicted"/>
<evidence type="ECO:0000313" key="2">
    <source>
        <dbReference type="EMBL" id="OMJ79878.1"/>
    </source>
</evidence>
<dbReference type="Proteomes" id="UP000187209">
    <property type="component" value="Unassembled WGS sequence"/>
</dbReference>
<sequence>MQSRHRRVPSAMPSLGFEDIFEDHQTDHLQKLPIPKSLKPPVTDPANIKSSLKSTTTSQNSQLPKFSQNYPKQIYSNSYKNSFSSNESSLKSVKQGIDLSENSDAIIEESKEESMNKFAEAIEIIMKQRIGKKNKLIAVRKTIKGQLVQFVKNNSSEANTGETRRIVKWAKL</sequence>